<dbReference type="InterPro" id="IPR050236">
    <property type="entry name" value="Ser_Thr_kinase_AGC"/>
</dbReference>
<dbReference type="Pfam" id="PF00069">
    <property type="entry name" value="Pkinase"/>
    <property type="match status" value="1"/>
</dbReference>
<feature type="domain" description="Protein kinase" evidence="12">
    <location>
        <begin position="353"/>
        <end position="572"/>
    </location>
</feature>
<dbReference type="OrthoDB" id="410999at2759"/>
<organism evidence="13 14">
    <name type="scientific">Symbiodinium necroappetens</name>
    <dbReference type="NCBI Taxonomy" id="1628268"/>
    <lineage>
        <taxon>Eukaryota</taxon>
        <taxon>Sar</taxon>
        <taxon>Alveolata</taxon>
        <taxon>Dinophyceae</taxon>
        <taxon>Suessiales</taxon>
        <taxon>Symbiodiniaceae</taxon>
        <taxon>Symbiodinium</taxon>
    </lineage>
</organism>
<keyword evidence="2" id="KW-0723">Serine/threonine-protein kinase</keyword>
<dbReference type="GO" id="GO:0004674">
    <property type="term" value="F:protein serine/threonine kinase activity"/>
    <property type="evidence" value="ECO:0007669"/>
    <property type="project" value="UniProtKB-KW"/>
</dbReference>
<evidence type="ECO:0000256" key="2">
    <source>
        <dbReference type="ARBA" id="ARBA00022527"/>
    </source>
</evidence>
<feature type="repeat" description="ANK" evidence="9">
    <location>
        <begin position="143"/>
        <end position="176"/>
    </location>
</feature>
<accession>A0A812UJ03</accession>
<evidence type="ECO:0000256" key="4">
    <source>
        <dbReference type="ARBA" id="ARBA00022741"/>
    </source>
</evidence>
<dbReference type="Gene3D" id="3.30.200.20">
    <property type="entry name" value="Phosphorylase Kinase, domain 1"/>
    <property type="match status" value="1"/>
</dbReference>
<dbReference type="Proteomes" id="UP000601435">
    <property type="component" value="Unassembled WGS sequence"/>
</dbReference>
<evidence type="ECO:0000256" key="7">
    <source>
        <dbReference type="ARBA" id="ARBA00047899"/>
    </source>
</evidence>
<comment type="catalytic activity">
    <reaction evidence="8">
        <text>L-seryl-[protein] + ATP = O-phospho-L-seryl-[protein] + ADP + H(+)</text>
        <dbReference type="Rhea" id="RHEA:17989"/>
        <dbReference type="Rhea" id="RHEA-COMP:9863"/>
        <dbReference type="Rhea" id="RHEA-COMP:11604"/>
        <dbReference type="ChEBI" id="CHEBI:15378"/>
        <dbReference type="ChEBI" id="CHEBI:29999"/>
        <dbReference type="ChEBI" id="CHEBI:30616"/>
        <dbReference type="ChEBI" id="CHEBI:83421"/>
        <dbReference type="ChEBI" id="CHEBI:456216"/>
        <dbReference type="EC" id="2.7.11.1"/>
    </reaction>
</comment>
<proteinExistence type="predicted"/>
<dbReference type="Gene3D" id="1.25.40.20">
    <property type="entry name" value="Ankyrin repeat-containing domain"/>
    <property type="match status" value="1"/>
</dbReference>
<keyword evidence="11" id="KW-0812">Transmembrane</keyword>
<evidence type="ECO:0000256" key="1">
    <source>
        <dbReference type="ARBA" id="ARBA00012513"/>
    </source>
</evidence>
<keyword evidence="6" id="KW-0067">ATP-binding</keyword>
<dbReference type="GO" id="GO:0005524">
    <property type="term" value="F:ATP binding"/>
    <property type="evidence" value="ECO:0007669"/>
    <property type="project" value="UniProtKB-KW"/>
</dbReference>
<dbReference type="SMART" id="SM00220">
    <property type="entry name" value="S_TKc"/>
    <property type="match status" value="1"/>
</dbReference>
<keyword evidence="14" id="KW-1185">Reference proteome</keyword>
<dbReference type="PROSITE" id="PS50297">
    <property type="entry name" value="ANK_REP_REGION"/>
    <property type="match status" value="2"/>
</dbReference>
<dbReference type="SUPFAM" id="SSF48403">
    <property type="entry name" value="Ankyrin repeat"/>
    <property type="match status" value="1"/>
</dbReference>
<comment type="catalytic activity">
    <reaction evidence="7">
        <text>L-threonyl-[protein] + ATP = O-phospho-L-threonyl-[protein] + ADP + H(+)</text>
        <dbReference type="Rhea" id="RHEA:46608"/>
        <dbReference type="Rhea" id="RHEA-COMP:11060"/>
        <dbReference type="Rhea" id="RHEA-COMP:11605"/>
        <dbReference type="ChEBI" id="CHEBI:15378"/>
        <dbReference type="ChEBI" id="CHEBI:30013"/>
        <dbReference type="ChEBI" id="CHEBI:30616"/>
        <dbReference type="ChEBI" id="CHEBI:61977"/>
        <dbReference type="ChEBI" id="CHEBI:456216"/>
        <dbReference type="EC" id="2.7.11.1"/>
    </reaction>
</comment>
<keyword evidence="11" id="KW-1133">Transmembrane helix</keyword>
<keyword evidence="9" id="KW-0040">ANK repeat</keyword>
<dbReference type="PANTHER" id="PTHR24356">
    <property type="entry name" value="SERINE/THREONINE-PROTEIN KINASE"/>
    <property type="match status" value="1"/>
</dbReference>
<dbReference type="InterPro" id="IPR000719">
    <property type="entry name" value="Prot_kinase_dom"/>
</dbReference>
<evidence type="ECO:0000256" key="10">
    <source>
        <dbReference type="SAM" id="MobiDB-lite"/>
    </source>
</evidence>
<evidence type="ECO:0000313" key="14">
    <source>
        <dbReference type="Proteomes" id="UP000601435"/>
    </source>
</evidence>
<dbReference type="InterPro" id="IPR036770">
    <property type="entry name" value="Ankyrin_rpt-contain_sf"/>
</dbReference>
<dbReference type="Gene3D" id="1.10.510.10">
    <property type="entry name" value="Transferase(Phosphotransferase) domain 1"/>
    <property type="match status" value="1"/>
</dbReference>
<evidence type="ECO:0000256" key="8">
    <source>
        <dbReference type="ARBA" id="ARBA00048679"/>
    </source>
</evidence>
<sequence length="572" mass="62362">MLSFVLDLHPSWAVCWAVSVVIYYLLFATYASRTKPGADLHSAVAYGEVDVLRKLLRSSELVLDISRFGPDGRNPLHLAARRGQVECMKLLVEEKADLQARTGNKKQHTALHLAAMNKVPDAVRFLCQVCRGNAQVINAGNADGDTPLHIAARFHNVEVLRELLRHPGVDVRKLNKQGLAAAECTPSDKFSFDHDSAECAIADMLRDAEATSRQAPRGSTATSETARTTLAQEALELSSLAGNRPSSGAVPAKGVEPLEQVVPDEEDPRPEKSQNVPLMSVSREAEQNFLRVTQGSVQLSVDAPMAVTNCGLSSFMLSAGLGAVSRFFLGSIAEDSDKGFNGSESPSVSIEDFAEMRMLGEGAFGKVVLVRHKETGELYVQTQASDPSSGDDGDVVRNCDITDLFVATVKYIRGLNDLRHPFIVQLHFAFQCSYFWALVMDFCPNGDLQGCLMKYGLPGLRLEDAARFAGEVLLALEHLHGIRVIFRDLKLENVVTDYNYRAKVTDFGLAKKLYAGSDANTMCGSYGYAAPEIMLNTGRYTYAVDLYSYGVMLYMLVSGGETSQRSPAPGAR</sequence>
<dbReference type="PROSITE" id="PS50088">
    <property type="entry name" value="ANK_REPEAT"/>
    <property type="match status" value="2"/>
</dbReference>
<evidence type="ECO:0000256" key="5">
    <source>
        <dbReference type="ARBA" id="ARBA00022777"/>
    </source>
</evidence>
<evidence type="ECO:0000256" key="6">
    <source>
        <dbReference type="ARBA" id="ARBA00022840"/>
    </source>
</evidence>
<dbReference type="InterPro" id="IPR011009">
    <property type="entry name" value="Kinase-like_dom_sf"/>
</dbReference>
<feature type="region of interest" description="Disordered" evidence="10">
    <location>
        <begin position="238"/>
        <end position="277"/>
    </location>
</feature>
<dbReference type="SMART" id="SM00248">
    <property type="entry name" value="ANK"/>
    <property type="match status" value="3"/>
</dbReference>
<evidence type="ECO:0000256" key="11">
    <source>
        <dbReference type="SAM" id="Phobius"/>
    </source>
</evidence>
<dbReference type="PROSITE" id="PS50011">
    <property type="entry name" value="PROTEIN_KINASE_DOM"/>
    <property type="match status" value="1"/>
</dbReference>
<evidence type="ECO:0000259" key="12">
    <source>
        <dbReference type="PROSITE" id="PS50011"/>
    </source>
</evidence>
<keyword evidence="4" id="KW-0547">Nucleotide-binding</keyword>
<dbReference type="Pfam" id="PF12796">
    <property type="entry name" value="Ank_2"/>
    <property type="match status" value="1"/>
</dbReference>
<evidence type="ECO:0000313" key="13">
    <source>
        <dbReference type="EMBL" id="CAE7572759.1"/>
    </source>
</evidence>
<gene>
    <name evidence="13" type="primary">ATPK1</name>
    <name evidence="13" type="ORF">SNEC2469_LOCUS16720</name>
</gene>
<keyword evidence="11" id="KW-0472">Membrane</keyword>
<dbReference type="EC" id="2.7.11.1" evidence="1"/>
<keyword evidence="3" id="KW-0808">Transferase</keyword>
<keyword evidence="5" id="KW-0418">Kinase</keyword>
<dbReference type="PANTHER" id="PTHR24356:SF1">
    <property type="entry name" value="SERINE_THREONINE-PROTEIN KINASE GREATWALL"/>
    <property type="match status" value="1"/>
</dbReference>
<feature type="transmembrane region" description="Helical" evidence="11">
    <location>
        <begin position="12"/>
        <end position="31"/>
    </location>
</feature>
<evidence type="ECO:0000256" key="3">
    <source>
        <dbReference type="ARBA" id="ARBA00022679"/>
    </source>
</evidence>
<evidence type="ECO:0000256" key="9">
    <source>
        <dbReference type="PROSITE-ProRule" id="PRU00023"/>
    </source>
</evidence>
<dbReference type="EMBL" id="CAJNJA010027270">
    <property type="protein sequence ID" value="CAE7572759.1"/>
    <property type="molecule type" value="Genomic_DNA"/>
</dbReference>
<dbReference type="AlphaFoldDB" id="A0A812UJ03"/>
<dbReference type="InterPro" id="IPR002110">
    <property type="entry name" value="Ankyrin_rpt"/>
</dbReference>
<comment type="caution">
    <text evidence="13">The sequence shown here is derived from an EMBL/GenBank/DDBJ whole genome shotgun (WGS) entry which is preliminary data.</text>
</comment>
<feature type="repeat" description="ANK" evidence="9">
    <location>
        <begin position="71"/>
        <end position="103"/>
    </location>
</feature>
<dbReference type="SUPFAM" id="SSF56112">
    <property type="entry name" value="Protein kinase-like (PK-like)"/>
    <property type="match status" value="1"/>
</dbReference>
<protein>
    <recommendedName>
        <fullName evidence="1">non-specific serine/threonine protein kinase</fullName>
        <ecNumber evidence="1">2.7.11.1</ecNumber>
    </recommendedName>
</protein>
<reference evidence="13" key="1">
    <citation type="submission" date="2021-02" db="EMBL/GenBank/DDBJ databases">
        <authorList>
            <person name="Dougan E. K."/>
            <person name="Rhodes N."/>
            <person name="Thang M."/>
            <person name="Chan C."/>
        </authorList>
    </citation>
    <scope>NUCLEOTIDE SEQUENCE</scope>
</reference>
<dbReference type="Pfam" id="PF00023">
    <property type="entry name" value="Ank"/>
    <property type="match status" value="1"/>
</dbReference>
<name>A0A812UJ03_9DINO</name>